<reference evidence="13" key="1">
    <citation type="submission" date="2012-05" db="EMBL/GenBank/DDBJ databases">
        <title>Whole Genome Assembly of Lutzomyia longipalpis.</title>
        <authorList>
            <person name="Richards S."/>
            <person name="Qu C."/>
            <person name="Dillon R."/>
            <person name="Worley K."/>
            <person name="Scherer S."/>
            <person name="Batterton M."/>
            <person name="Taylor A."/>
            <person name="Hawes A."/>
            <person name="Hernandez B."/>
            <person name="Kovar C."/>
            <person name="Mandapat C."/>
            <person name="Pham C."/>
            <person name="Qu C."/>
            <person name="Jing C."/>
            <person name="Bess C."/>
            <person name="Bandaranaike D."/>
            <person name="Ngo D."/>
            <person name="Ongeri F."/>
            <person name="Arias F."/>
            <person name="Lara F."/>
            <person name="Weissenberger G."/>
            <person name="Kamau G."/>
            <person name="Han H."/>
            <person name="Shen H."/>
            <person name="Dinh H."/>
            <person name="Khalil I."/>
            <person name="Jones J."/>
            <person name="Shafer J."/>
            <person name="Jayaseelan J."/>
            <person name="Quiroz J."/>
            <person name="Blankenburg K."/>
            <person name="Nguyen L."/>
            <person name="Jackson L."/>
            <person name="Francisco L."/>
            <person name="Tang L.-Y."/>
            <person name="Pu L.-L."/>
            <person name="Perales L."/>
            <person name="Lorensuhewa L."/>
            <person name="Munidasa M."/>
            <person name="Coyle M."/>
            <person name="Taylor M."/>
            <person name="Puazo M."/>
            <person name="Firestine M."/>
            <person name="Scheel M."/>
            <person name="Javaid M."/>
            <person name="Wang M."/>
            <person name="Li M."/>
            <person name="Tabassum N."/>
            <person name="Saada N."/>
            <person name="Osuji N."/>
            <person name="Aqrawi P."/>
            <person name="Fu Q."/>
            <person name="Thornton R."/>
            <person name="Raj R."/>
            <person name="Goodspeed R."/>
            <person name="Mata R."/>
            <person name="Najjar R."/>
            <person name="Gubbala S."/>
            <person name="Lee S."/>
            <person name="Denson S."/>
            <person name="Patil S."/>
            <person name="Macmil S."/>
            <person name="Qi S."/>
            <person name="Matskevitch T."/>
            <person name="Palculict T."/>
            <person name="Mathew T."/>
            <person name="Vee V."/>
            <person name="Velamala V."/>
            <person name="Korchina V."/>
            <person name="Cai W."/>
            <person name="Liu W."/>
            <person name="Dai W."/>
            <person name="Zou X."/>
            <person name="Zhu Y."/>
            <person name="Zhang Y."/>
            <person name="Wu Y.-Q."/>
            <person name="Xin Y."/>
            <person name="Nazarath L."/>
            <person name="Kovar C."/>
            <person name="Han Y."/>
            <person name="Muzny D."/>
            <person name="Gibbs R."/>
        </authorList>
    </citation>
    <scope>NUCLEOTIDE SEQUENCE [LARGE SCALE GENOMIC DNA]</scope>
    <source>
        <strain evidence="13">Jacobina</strain>
    </source>
</reference>
<dbReference type="Pfam" id="PF03722">
    <property type="entry name" value="Hemocyanin_N"/>
    <property type="match status" value="1"/>
</dbReference>
<evidence type="ECO:0000256" key="4">
    <source>
        <dbReference type="ARBA" id="ARBA00023002"/>
    </source>
</evidence>
<dbReference type="EMBL" id="GITU01007222">
    <property type="protein sequence ID" value="MBC1175925.1"/>
    <property type="molecule type" value="Transcribed_RNA"/>
</dbReference>
<protein>
    <submittedName>
        <fullName evidence="11">Putative prophenoloxidase 2</fullName>
    </submittedName>
</protein>
<keyword evidence="5" id="KW-0186">Copper</keyword>
<dbReference type="EMBL" id="AJWK01031609">
    <property type="status" value="NOT_ANNOTATED_CDS"/>
    <property type="molecule type" value="Genomic_DNA"/>
</dbReference>
<dbReference type="InterPro" id="IPR008922">
    <property type="entry name" value="Di-copper_centre_dom_sf"/>
</dbReference>
<keyword evidence="6" id="KW-0503">Monooxygenase</keyword>
<dbReference type="Pfam" id="PF03723">
    <property type="entry name" value="Hemocyanin_C"/>
    <property type="match status" value="1"/>
</dbReference>
<dbReference type="AlphaFoldDB" id="A0A1B0CW26"/>
<keyword evidence="7" id="KW-0470">Melanin biosynthesis</keyword>
<dbReference type="InterPro" id="IPR005204">
    <property type="entry name" value="Hemocyanin_N"/>
</dbReference>
<dbReference type="InterPro" id="IPR000896">
    <property type="entry name" value="Hemocyanin/hexamerin_mid_dom"/>
</dbReference>
<evidence type="ECO:0000256" key="6">
    <source>
        <dbReference type="ARBA" id="ARBA00023033"/>
    </source>
</evidence>
<dbReference type="Pfam" id="PF00372">
    <property type="entry name" value="Hemocyanin_M"/>
    <property type="match status" value="1"/>
</dbReference>
<reference evidence="12" key="3">
    <citation type="submission" date="2020-05" db="UniProtKB">
        <authorList>
            <consortium name="EnsemblMetazoa"/>
        </authorList>
    </citation>
    <scope>IDENTIFICATION</scope>
    <source>
        <strain evidence="12">Jacobina</strain>
    </source>
</reference>
<dbReference type="OrthoDB" id="8119704at2759"/>
<dbReference type="PANTHER" id="PTHR11511:SF4">
    <property type="entry name" value="PHENOLOXIDASE 2-RELATED"/>
    <property type="match status" value="1"/>
</dbReference>
<dbReference type="GO" id="GO:0042438">
    <property type="term" value="P:melanin biosynthetic process"/>
    <property type="evidence" value="ECO:0007669"/>
    <property type="project" value="UniProtKB-KW"/>
</dbReference>
<evidence type="ECO:0000256" key="3">
    <source>
        <dbReference type="ARBA" id="ARBA00022723"/>
    </source>
</evidence>
<dbReference type="SUPFAM" id="SSF48056">
    <property type="entry name" value="Di-copper centre-containing domain"/>
    <property type="match status" value="1"/>
</dbReference>
<keyword evidence="4" id="KW-0560">Oxidoreductase</keyword>
<dbReference type="RefSeq" id="XP_055692825.1">
    <property type="nucleotide sequence ID" value="XM_055836850.1"/>
</dbReference>
<dbReference type="PANTHER" id="PTHR11511">
    <property type="entry name" value="LARVAL STORAGE PROTEIN/PHENOLOXIDASE"/>
    <property type="match status" value="1"/>
</dbReference>
<dbReference type="Gene3D" id="2.60.40.1520">
    <property type="entry name" value="Hemocyanin, C-terminal domain"/>
    <property type="match status" value="1"/>
</dbReference>
<evidence type="ECO:0000259" key="10">
    <source>
        <dbReference type="Pfam" id="PF03723"/>
    </source>
</evidence>
<dbReference type="InterPro" id="IPR013788">
    <property type="entry name" value="Hemocyanin/hexamerin"/>
</dbReference>
<comment type="similarity">
    <text evidence="2">Belongs to the tyrosinase family.</text>
</comment>
<feature type="domain" description="Hemocyanin C-terminal" evidence="10">
    <location>
        <begin position="425"/>
        <end position="678"/>
    </location>
</feature>
<dbReference type="VEuPathDB" id="VectorBase:LLOJ009210"/>
<dbReference type="GO" id="GO:0046872">
    <property type="term" value="F:metal ion binding"/>
    <property type="evidence" value="ECO:0007669"/>
    <property type="project" value="UniProtKB-KW"/>
</dbReference>
<dbReference type="InterPro" id="IPR005203">
    <property type="entry name" value="Hemocyanin_C"/>
</dbReference>
<dbReference type="GO" id="GO:0004503">
    <property type="term" value="F:tyrosinase activity"/>
    <property type="evidence" value="ECO:0007669"/>
    <property type="project" value="UniProtKB-ARBA"/>
</dbReference>
<dbReference type="Gene3D" id="1.10.1280.10">
    <property type="entry name" value="Di-copper center containing domain from catechol oxidase"/>
    <property type="match status" value="1"/>
</dbReference>
<evidence type="ECO:0000256" key="7">
    <source>
        <dbReference type="ARBA" id="ARBA00023101"/>
    </source>
</evidence>
<evidence type="ECO:0000256" key="1">
    <source>
        <dbReference type="ARBA" id="ARBA00001973"/>
    </source>
</evidence>
<dbReference type="Proteomes" id="UP000092461">
    <property type="component" value="Unassembled WGS sequence"/>
</dbReference>
<feature type="domain" description="Hemocyanin middle" evidence="8">
    <location>
        <begin position="155"/>
        <end position="416"/>
    </location>
</feature>
<dbReference type="GeneID" id="129795503"/>
<dbReference type="Gene3D" id="1.20.1370.10">
    <property type="entry name" value="Hemocyanin, N-terminal domain"/>
    <property type="match status" value="1"/>
</dbReference>
<evidence type="ECO:0000259" key="9">
    <source>
        <dbReference type="Pfam" id="PF03722"/>
    </source>
</evidence>
<keyword evidence="3" id="KW-0479">Metal-binding</keyword>
<evidence type="ECO:0000259" key="8">
    <source>
        <dbReference type="Pfam" id="PF00372"/>
    </source>
</evidence>
<dbReference type="InterPro" id="IPR036697">
    <property type="entry name" value="Hemocyanin_N_sf"/>
</dbReference>
<sequence length="695" mass="80078">MVQVKEEHQKALCNLVYRPNEPAFAPKGQIYYEIPASAMPDQYKGMGQDLETRFSETESDKVRVNVKELKWPDLSFAKSIRREDSFNIFFQPHIEVAGKLIEIFYKLESAEDLLACAVYARERVNPYLFVYCFSVAMANRDDTKDIVVPDALMSFPNKYIPKSTLAEAKELCYVVPGELRKPIVIPRNWTASDLDPEHKCAFFREDPAINLHHWHWHLVYPFSGPMEIVNKDRRGELFYFMHNQMINRYNCNRTCVGLHRIVPYNDFPNDIAEAYYPKLDNHNSSRMIIGRQRGYQWKTINGITSPALTVQDMVTCVERIKACITLGYCILPNGEKHHLTVENGIDGLGNMIESSILSCNSFFYGSLHNNGHMMFAQAADPAGVKYLEGNGVMADTATAMRDTVFYRWHKFIDDLFCDYKYTLPPYTEEELSCPGIKVDKVNLIVNQKYTQEVCTFWQWDDVNLALGLDFNGDGSHPVYVRYCHLNHEDFIYKINVTNSTDKPIKCTVRIFMFPFKNESGTEYVTDMYRRNAIEMDWTTATFPPGETKFFRSSKDSNVTIPFDRSFSTAWKQDAQTIRSMDASVCACGLPAHHLLPIGTPEGFPCQLFVMLTPYEKDKTNEDINVACNDNSVFCGIRDRKYPDKRAMGFPFDRVVPFATIKDFVNRDNMNLTDFKIRHKNIEIKGPHCSPDSTDY</sequence>
<accession>A0A1B0CW26</accession>
<dbReference type="SUPFAM" id="SSF48050">
    <property type="entry name" value="Hemocyanin, N-terminal domain"/>
    <property type="match status" value="1"/>
</dbReference>
<dbReference type="EnsemblMetazoa" id="LLOJ009210-RA">
    <property type="protein sequence ID" value="LLOJ009210-PA"/>
    <property type="gene ID" value="LLOJ009210"/>
</dbReference>
<reference evidence="11" key="2">
    <citation type="journal article" date="2020" name="BMC">
        <title>Leishmania infection induces a limited differential gene expression in the sand fly midgut.</title>
        <authorList>
            <person name="Coutinho-Abreu I.V."/>
            <person name="Serafim T.D."/>
            <person name="Meneses C."/>
            <person name="Kamhawi S."/>
            <person name="Oliveira F."/>
            <person name="Valenzuela J.G."/>
        </authorList>
    </citation>
    <scope>NUCLEOTIDE SEQUENCE</scope>
    <source>
        <strain evidence="11">Jacobina</strain>
        <tissue evidence="11">Midgut</tissue>
    </source>
</reference>
<dbReference type="InterPro" id="IPR014756">
    <property type="entry name" value="Ig_E-set"/>
</dbReference>
<dbReference type="VEuPathDB" id="VectorBase:LLONM1_007391"/>
<feature type="domain" description="Hemocyanin N-terminal" evidence="9">
    <location>
        <begin position="27"/>
        <end position="144"/>
    </location>
</feature>
<dbReference type="KEGG" id="lll:129795503"/>
<evidence type="ECO:0000256" key="5">
    <source>
        <dbReference type="ARBA" id="ARBA00023008"/>
    </source>
</evidence>
<proteinExistence type="inferred from homology"/>
<evidence type="ECO:0000313" key="12">
    <source>
        <dbReference type="EnsemblMetazoa" id="LLOJ009210-PA"/>
    </source>
</evidence>
<comment type="cofactor">
    <cofactor evidence="1">
        <name>Cu(2+)</name>
        <dbReference type="ChEBI" id="CHEBI:29036"/>
    </cofactor>
</comment>
<keyword evidence="13" id="KW-1185">Reference proteome</keyword>
<dbReference type="InterPro" id="IPR037020">
    <property type="entry name" value="Hemocyanin_C_sf"/>
</dbReference>
<name>A0A1B0CW26_LUTLO</name>
<evidence type="ECO:0000313" key="13">
    <source>
        <dbReference type="Proteomes" id="UP000092461"/>
    </source>
</evidence>
<evidence type="ECO:0000256" key="2">
    <source>
        <dbReference type="ARBA" id="ARBA00009928"/>
    </source>
</evidence>
<organism evidence="12 13">
    <name type="scientific">Lutzomyia longipalpis</name>
    <name type="common">Sand fly</name>
    <dbReference type="NCBI Taxonomy" id="7200"/>
    <lineage>
        <taxon>Eukaryota</taxon>
        <taxon>Metazoa</taxon>
        <taxon>Ecdysozoa</taxon>
        <taxon>Arthropoda</taxon>
        <taxon>Hexapoda</taxon>
        <taxon>Insecta</taxon>
        <taxon>Pterygota</taxon>
        <taxon>Neoptera</taxon>
        <taxon>Endopterygota</taxon>
        <taxon>Diptera</taxon>
        <taxon>Nematocera</taxon>
        <taxon>Psychodoidea</taxon>
        <taxon>Psychodidae</taxon>
        <taxon>Lutzomyia</taxon>
        <taxon>Lutzomyia</taxon>
    </lineage>
</organism>
<evidence type="ECO:0000313" key="11">
    <source>
        <dbReference type="EMBL" id="MBC1175925.1"/>
    </source>
</evidence>
<dbReference type="PRINTS" id="PR00187">
    <property type="entry name" value="HAEMOCYANIN"/>
</dbReference>
<dbReference type="SUPFAM" id="SSF81296">
    <property type="entry name" value="E set domains"/>
    <property type="match status" value="1"/>
</dbReference>